<feature type="repeat" description="PPR" evidence="3">
    <location>
        <begin position="406"/>
        <end position="440"/>
    </location>
</feature>
<evidence type="ECO:0000313" key="5">
    <source>
        <dbReference type="Proteomes" id="UP001567538"/>
    </source>
</evidence>
<dbReference type="PROSITE" id="PS51375">
    <property type="entry name" value="PPR"/>
    <property type="match status" value="5"/>
</dbReference>
<evidence type="ECO:0000256" key="2">
    <source>
        <dbReference type="ARBA" id="ARBA00022737"/>
    </source>
</evidence>
<comment type="similarity">
    <text evidence="1">Belongs to the PPR family. P subfamily.</text>
</comment>
<dbReference type="NCBIfam" id="TIGR00756">
    <property type="entry name" value="PPR"/>
    <property type="match status" value="3"/>
</dbReference>
<evidence type="ECO:0000256" key="1">
    <source>
        <dbReference type="ARBA" id="ARBA00007626"/>
    </source>
</evidence>
<dbReference type="InterPro" id="IPR050872">
    <property type="entry name" value="PPR_P_subfamily"/>
</dbReference>
<dbReference type="AlphaFoldDB" id="A0ABD1HW15"/>
<feature type="repeat" description="PPR" evidence="3">
    <location>
        <begin position="336"/>
        <end position="370"/>
    </location>
</feature>
<dbReference type="Gene3D" id="1.25.40.10">
    <property type="entry name" value="Tetratricopeptide repeat domain"/>
    <property type="match status" value="4"/>
</dbReference>
<feature type="repeat" description="PPR" evidence="3">
    <location>
        <begin position="371"/>
        <end position="405"/>
    </location>
</feature>
<dbReference type="PANTHER" id="PTHR46128:SF346">
    <property type="entry name" value="PENTACOTRIPEPTIDE-REPEAT REGION OF PRORP DOMAIN-CONTAINING PROTEIN"/>
    <property type="match status" value="1"/>
</dbReference>
<protein>
    <submittedName>
        <fullName evidence="4">Pentatricopeptide repeat-containing protein</fullName>
    </submittedName>
</protein>
<dbReference type="EMBL" id="JBEAFC010000004">
    <property type="protein sequence ID" value="KAL1559758.1"/>
    <property type="molecule type" value="Genomic_DNA"/>
</dbReference>
<reference evidence="4 5" key="1">
    <citation type="submission" date="2024-06" db="EMBL/GenBank/DDBJ databases">
        <title>A chromosome level genome sequence of Diviner's sage (Salvia divinorum).</title>
        <authorList>
            <person name="Ford S.A."/>
            <person name="Ro D.-K."/>
            <person name="Ness R.W."/>
            <person name="Phillips M.A."/>
        </authorList>
    </citation>
    <scope>NUCLEOTIDE SEQUENCE [LARGE SCALE GENOMIC DNA]</scope>
    <source>
        <strain evidence="4">SAF-2024a</strain>
        <tissue evidence="4">Leaf</tissue>
    </source>
</reference>
<dbReference type="Proteomes" id="UP001567538">
    <property type="component" value="Unassembled WGS sequence"/>
</dbReference>
<dbReference type="Pfam" id="PF13041">
    <property type="entry name" value="PPR_2"/>
    <property type="match status" value="1"/>
</dbReference>
<evidence type="ECO:0000256" key="3">
    <source>
        <dbReference type="PROSITE-ProRule" id="PRU00708"/>
    </source>
</evidence>
<dbReference type="PANTHER" id="PTHR46128">
    <property type="entry name" value="MITOCHONDRIAL GROUP I INTRON SPLICING FACTOR CCM1"/>
    <property type="match status" value="1"/>
</dbReference>
<feature type="repeat" description="PPR" evidence="3">
    <location>
        <begin position="511"/>
        <end position="545"/>
    </location>
</feature>
<comment type="caution">
    <text evidence="4">The sequence shown here is derived from an EMBL/GenBank/DDBJ whole genome shotgun (WGS) entry which is preliminary data.</text>
</comment>
<keyword evidence="5" id="KW-1185">Reference proteome</keyword>
<dbReference type="Pfam" id="PF01535">
    <property type="entry name" value="PPR"/>
    <property type="match status" value="1"/>
</dbReference>
<dbReference type="InterPro" id="IPR002885">
    <property type="entry name" value="PPR_rpt"/>
</dbReference>
<feature type="repeat" description="PPR" evidence="3">
    <location>
        <begin position="301"/>
        <end position="335"/>
    </location>
</feature>
<dbReference type="InterPro" id="IPR011990">
    <property type="entry name" value="TPR-like_helical_dom_sf"/>
</dbReference>
<keyword evidence="2" id="KW-0677">Repeat</keyword>
<gene>
    <name evidence="4" type="ORF">AAHA92_10065</name>
</gene>
<sequence>MLIRGISWNKFRCSSLLLNSSYLVFASHYSTEQLVVNTTKKNSSISDECHILNQLCNIFPISLRSPSDVDSSCNQLDIRAAVDFSVRSPSDVDSPCNQLDNMAADDFSVCNPSDVDSSCNQFDIRAADDFLPPEDKLRGVFLQKFSSKIAIHRALSGVGVELNDEVFCKVVNMGDLSGEAMLVFFNWAIEQPNLSKDVGAFHIVLKALGRRKSFVHMMKMVKDMGNRGVNVNSETLFIVMDSYLRAHCVSKATTIFGELEKYGLECNKETLSVALSCLSQRSHVGTACLLFHRMREKVQCDSSMYNIIIGGWSKLGKVTEVEKFLKLMVDDGVEPNCVTHSYVIEGFGRAGRFDDAIRIFNYLEEKGSALSSEVYNAMIFNCIANHDIGGALKFHEGMVHDGFEPNMDSYVRIILYFLKSRRVSDAIELLEVMLGRGLIPSTGALTEILKPLCSYGPPYAALMVYNKARKAGCRVSMTGYKLLLMRLSRFGKCGMLLKIWEEMQESGYGCDMQVYEYLINGLCNTGKLDYAVLVMEECISKGLFPSKIISSKLNNRLMDSNKVDVAYKLFLKLRNARLNENAQRYWRAKGWHF</sequence>
<accession>A0ABD1HW15</accession>
<name>A0ABD1HW15_SALDI</name>
<evidence type="ECO:0000313" key="4">
    <source>
        <dbReference type="EMBL" id="KAL1559758.1"/>
    </source>
</evidence>
<organism evidence="4 5">
    <name type="scientific">Salvia divinorum</name>
    <name type="common">Maria pastora</name>
    <name type="synonym">Diviner's sage</name>
    <dbReference type="NCBI Taxonomy" id="28513"/>
    <lineage>
        <taxon>Eukaryota</taxon>
        <taxon>Viridiplantae</taxon>
        <taxon>Streptophyta</taxon>
        <taxon>Embryophyta</taxon>
        <taxon>Tracheophyta</taxon>
        <taxon>Spermatophyta</taxon>
        <taxon>Magnoliopsida</taxon>
        <taxon>eudicotyledons</taxon>
        <taxon>Gunneridae</taxon>
        <taxon>Pentapetalae</taxon>
        <taxon>asterids</taxon>
        <taxon>lamiids</taxon>
        <taxon>Lamiales</taxon>
        <taxon>Lamiaceae</taxon>
        <taxon>Nepetoideae</taxon>
        <taxon>Mentheae</taxon>
        <taxon>Salviinae</taxon>
        <taxon>Salvia</taxon>
        <taxon>Salvia subgen. Calosphace</taxon>
    </lineage>
</organism>
<proteinExistence type="inferred from homology"/>